<dbReference type="RefSeq" id="WP_041953188.1">
    <property type="nucleotide sequence ID" value="NZ_CP009761.1"/>
</dbReference>
<dbReference type="PANTHER" id="PTHR35145">
    <property type="entry name" value="CYTOPLASMIC PROTEIN-RELATED"/>
    <property type="match status" value="1"/>
</dbReference>
<keyword evidence="2" id="KW-1185">Reference proteome</keyword>
<evidence type="ECO:0008006" key="3">
    <source>
        <dbReference type="Google" id="ProtNLM"/>
    </source>
</evidence>
<dbReference type="KEGG" id="pmic:NW74_00245"/>
<evidence type="ECO:0000313" key="1">
    <source>
        <dbReference type="EMBL" id="AIZ35914.1"/>
    </source>
</evidence>
<dbReference type="Gene3D" id="3.90.1150.30">
    <property type="match status" value="1"/>
</dbReference>
<dbReference type="EMBL" id="CP009761">
    <property type="protein sequence ID" value="AIZ35914.1"/>
    <property type="molecule type" value="Genomic_DNA"/>
</dbReference>
<dbReference type="Proteomes" id="UP000031386">
    <property type="component" value="Chromosome"/>
</dbReference>
<dbReference type="STRING" id="33033.NW74_00245"/>
<name>A0A0B4S031_9FIRM</name>
<organism evidence="1 2">
    <name type="scientific">Parvimonas micra</name>
    <dbReference type="NCBI Taxonomy" id="33033"/>
    <lineage>
        <taxon>Bacteria</taxon>
        <taxon>Bacillati</taxon>
        <taxon>Bacillota</taxon>
        <taxon>Tissierellia</taxon>
        <taxon>Tissierellales</taxon>
        <taxon>Peptoniphilaceae</taxon>
        <taxon>Parvimonas</taxon>
    </lineage>
</organism>
<dbReference type="InterPro" id="IPR038056">
    <property type="entry name" value="YjbR-like_sf"/>
</dbReference>
<proteinExistence type="predicted"/>
<dbReference type="PANTHER" id="PTHR35145:SF1">
    <property type="entry name" value="CYTOPLASMIC PROTEIN"/>
    <property type="match status" value="1"/>
</dbReference>
<dbReference type="InterPro" id="IPR058532">
    <property type="entry name" value="YjbR/MT2646/Rv2570-like"/>
</dbReference>
<protein>
    <recommendedName>
        <fullName evidence="3">MmcQ family protein</fullName>
    </recommendedName>
</protein>
<gene>
    <name evidence="1" type="ORF">NW74_00245</name>
</gene>
<reference evidence="1 2" key="1">
    <citation type="submission" date="2014-10" db="EMBL/GenBank/DDBJ databases">
        <title>Complete genome sequence of Parvimonas micra KCOM 1535 (= ChDC B708).</title>
        <authorList>
            <person name="Kook J.-K."/>
            <person name="Park S.-N."/>
            <person name="Lim Y.K."/>
            <person name="Roh H."/>
        </authorList>
    </citation>
    <scope>NUCLEOTIDE SEQUENCE [LARGE SCALE GENOMIC DNA]</scope>
    <source>
        <strain evidence="2">KCOM 1535 / ChDC B708</strain>
    </source>
</reference>
<accession>A0A0B4S031</accession>
<dbReference type="Pfam" id="PF04237">
    <property type="entry name" value="YjbR"/>
    <property type="match status" value="1"/>
</dbReference>
<dbReference type="InterPro" id="IPR007351">
    <property type="entry name" value="YjbR"/>
</dbReference>
<dbReference type="OrthoDB" id="9789813at2"/>
<evidence type="ECO:0000313" key="2">
    <source>
        <dbReference type="Proteomes" id="UP000031386"/>
    </source>
</evidence>
<dbReference type="AlphaFoldDB" id="A0A0B4S031"/>
<dbReference type="SUPFAM" id="SSF142906">
    <property type="entry name" value="YjbR-like"/>
    <property type="match status" value="1"/>
</dbReference>
<sequence>MFYNEIFDKNIFNSKLAIAYGFSKVGDYYILQSDIDVENFNVIVKIGKYSFEVNVIELPFNEEYILFNVSDSKGKFVSKIRRNVNELIEDIVKNCFTSLDYRKILLDYVKEKYGTIPEEPWEDNNHATIKTTNTKKWYGIFMSIPYKTLGLDKSGKIDVLNVKLNQELIENLIDKKHFFPAYHMNKKYWISIVLDSDVDLNLVKSLIDKSFKLVEKVKD</sequence>